<dbReference type="AlphaFoldDB" id="A0A6P7JYK6"/>
<evidence type="ECO:0000256" key="5">
    <source>
        <dbReference type="PROSITE-ProRule" id="PRU10007"/>
    </source>
</evidence>
<dbReference type="InterPro" id="IPR016161">
    <property type="entry name" value="Ald_DH/histidinol_DH"/>
</dbReference>
<dbReference type="InterPro" id="IPR029510">
    <property type="entry name" value="Ald_DH_CS_GLU"/>
</dbReference>
<evidence type="ECO:0000256" key="3">
    <source>
        <dbReference type="ARBA" id="ARBA00023027"/>
    </source>
</evidence>
<dbReference type="InterPro" id="IPR016163">
    <property type="entry name" value="Ald_DH_C"/>
</dbReference>
<dbReference type="OrthoDB" id="310895at2759"/>
<evidence type="ECO:0000256" key="1">
    <source>
        <dbReference type="ARBA" id="ARBA00009986"/>
    </source>
</evidence>
<dbReference type="Gene3D" id="3.40.309.10">
    <property type="entry name" value="Aldehyde Dehydrogenase, Chain A, domain 2"/>
    <property type="match status" value="1"/>
</dbReference>
<proteinExistence type="inferred from homology"/>
<keyword evidence="8" id="KW-1185">Reference proteome</keyword>
<dbReference type="EC" id="1.2.1.3" evidence="4"/>
<evidence type="ECO:0000313" key="8">
    <source>
        <dbReference type="Proteomes" id="UP000515145"/>
    </source>
</evidence>
<feature type="domain" description="Aldehyde dehydrogenase" evidence="7">
    <location>
        <begin position="46"/>
        <end position="509"/>
    </location>
</feature>
<dbReference type="RefSeq" id="XP_028282074.1">
    <property type="nucleotide sequence ID" value="XM_028426273.1"/>
</dbReference>
<gene>
    <name evidence="9" type="primary">LOC114448985</name>
</gene>
<keyword evidence="2 6" id="KW-0560">Oxidoreductase</keyword>
<dbReference type="InParanoid" id="A0A6P7JYK6"/>
<dbReference type="FunFam" id="3.40.605.10:FF:000029">
    <property type="entry name" value="Aldehyde dehydrogenase, mitochondrial"/>
    <property type="match status" value="1"/>
</dbReference>
<accession>A0A6P7JYK6</accession>
<protein>
    <recommendedName>
        <fullName evidence="4">aldehyde dehydrogenase (NAD(+))</fullName>
        <ecNumber evidence="4">1.2.1.3</ecNumber>
    </recommendedName>
</protein>
<dbReference type="InterPro" id="IPR016162">
    <property type="entry name" value="Ald_DH_N"/>
</dbReference>
<keyword evidence="3" id="KW-0520">NAD</keyword>
<dbReference type="Pfam" id="PF00171">
    <property type="entry name" value="Aldedh"/>
    <property type="match status" value="1"/>
</dbReference>
<evidence type="ECO:0000256" key="4">
    <source>
        <dbReference type="ARBA" id="ARBA00024226"/>
    </source>
</evidence>
<feature type="active site" evidence="5">
    <location>
        <position position="286"/>
    </location>
</feature>
<comment type="similarity">
    <text evidence="1 6">Belongs to the aldehyde dehydrogenase family.</text>
</comment>
<evidence type="ECO:0000259" key="7">
    <source>
        <dbReference type="Pfam" id="PF00171"/>
    </source>
</evidence>
<dbReference type="Proteomes" id="UP000515145">
    <property type="component" value="Chromosome 16"/>
</dbReference>
<reference evidence="9" key="1">
    <citation type="submission" date="2025-08" db="UniProtKB">
        <authorList>
            <consortium name="RefSeq"/>
        </authorList>
    </citation>
    <scope>IDENTIFICATION</scope>
</reference>
<dbReference type="GeneID" id="114448985"/>
<name>A0A6P7JYK6_9TELE</name>
<dbReference type="InterPro" id="IPR015590">
    <property type="entry name" value="Aldehyde_DH_dom"/>
</dbReference>
<dbReference type="InterPro" id="IPR016160">
    <property type="entry name" value="Ald_DH_CS_CYS"/>
</dbReference>
<dbReference type="FunFam" id="3.40.309.10:FF:000001">
    <property type="entry name" value="Mitochondrial aldehyde dehydrogenase 2"/>
    <property type="match status" value="1"/>
</dbReference>
<dbReference type="SUPFAM" id="SSF53720">
    <property type="entry name" value="ALDH-like"/>
    <property type="match status" value="1"/>
</dbReference>
<dbReference type="CDD" id="cd07141">
    <property type="entry name" value="ALDH_F1AB_F2_RALDH1"/>
    <property type="match status" value="1"/>
</dbReference>
<dbReference type="PROSITE" id="PS00687">
    <property type="entry name" value="ALDEHYDE_DEHYDR_GLU"/>
    <property type="match status" value="1"/>
</dbReference>
<sequence>MLRFMIPRILPQLCRLPLCRYSAAAIPAPSTKPEVHYNKLFINNEWQDAASGKTFSTINPATGEVICQVAEADEVDVDKAVKAARNAFRLGSPWRRMDASDRGLLLNKLADAIEQNSAYLAELETLDNGKPYVVSYAVDLPHVVKCFRYYAGWADKWEGKTIPIDGDYFCYTRHEPIGVCGQIIPWNFPLLMQAWKLGPALATGNTVVMKVAEQTPLTALYVASLIKEVGFPEGVVNILPGLGPSAGAAIARHMDVDKVAFTGSTEVGHLIQQASGSSNLKKVTLELGGKSPNIILSDANMEDAVEQSHFALFFNQGQCCCAGSRTYVQADIYDEFLERSVERAKRRIVGNPFDLKTEQGPQVDQEQFNKILGYISSGKNEGAKLMCGGGAAADRGYFIQPTVFGDVQDNMTIAREEIFGPVMQILKFKTLEEVVTRANDSKYGLAAAVFTKDIDKAHYVSNGLRAGTVWINCYDVFGAQAPFGGYKASGNGRELGEYGLDNYTEVKTVTIKVPQKNS</sequence>
<evidence type="ECO:0000256" key="2">
    <source>
        <dbReference type="ARBA" id="ARBA00023002"/>
    </source>
</evidence>
<dbReference type="PROSITE" id="PS00070">
    <property type="entry name" value="ALDEHYDE_DEHYDR_CYS"/>
    <property type="match status" value="1"/>
</dbReference>
<organism evidence="8 9">
    <name type="scientific">Parambassis ranga</name>
    <name type="common">Indian glassy fish</name>
    <dbReference type="NCBI Taxonomy" id="210632"/>
    <lineage>
        <taxon>Eukaryota</taxon>
        <taxon>Metazoa</taxon>
        <taxon>Chordata</taxon>
        <taxon>Craniata</taxon>
        <taxon>Vertebrata</taxon>
        <taxon>Euteleostomi</taxon>
        <taxon>Actinopterygii</taxon>
        <taxon>Neopterygii</taxon>
        <taxon>Teleostei</taxon>
        <taxon>Neoteleostei</taxon>
        <taxon>Acanthomorphata</taxon>
        <taxon>Ovalentaria</taxon>
        <taxon>Ambassidae</taxon>
        <taxon>Parambassis</taxon>
    </lineage>
</organism>
<dbReference type="Gene3D" id="3.40.605.10">
    <property type="entry name" value="Aldehyde Dehydrogenase, Chain A, domain 1"/>
    <property type="match status" value="1"/>
</dbReference>
<evidence type="ECO:0000256" key="6">
    <source>
        <dbReference type="RuleBase" id="RU003345"/>
    </source>
</evidence>
<evidence type="ECO:0000313" key="9">
    <source>
        <dbReference type="RefSeq" id="XP_028282074.1"/>
    </source>
</evidence>
<dbReference type="GO" id="GO:0004029">
    <property type="term" value="F:aldehyde dehydrogenase (NAD+) activity"/>
    <property type="evidence" value="ECO:0007669"/>
    <property type="project" value="UniProtKB-EC"/>
</dbReference>
<dbReference type="FunFam" id="3.40.605.10:FF:000026">
    <property type="entry name" value="Aldehyde dehydrogenase, putative"/>
    <property type="match status" value="1"/>
</dbReference>
<dbReference type="PANTHER" id="PTHR11699">
    <property type="entry name" value="ALDEHYDE DEHYDROGENASE-RELATED"/>
    <property type="match status" value="1"/>
</dbReference>